<sequence length="430" mass="49043">MFAREDEKNTKASEQPSAVATDTKTNRFEVLSSLIEQDQDDFNVEPCNGSALPDASDIERSTIKDNLLQDVLDIRLYVLEMDSICTAVKQYWCQAAMGAIPLPFAAWLPNAGYYALKNIASVYSPAIGGHQGLLERYILKETGLMIRGINVAEEEARRSSQEPLYQQFSNGLGLVTPAHQLRTFRATKQKDTAFMEVVEKQPIQKFFLSAREEAHQQEMFMQITEMTVSNTSLTTLPEDEASKVLQLADQRQAMDRNAIGSILRSIKQLSLIVGEKYGVKRKEMQILLPEVRNYLQSRSRDFAYTPIVFGVQLMLETCKNFVWKDDVPNNINCRIKALVFPKEVRDAICEIRRPEITDSHTQAMATRLYNLAGWLYDYLKESRFDMFYQTSWVAGRHMTMILTLSMEAGSSLCNERGAFGIVLWMYNILR</sequence>
<dbReference type="RefSeq" id="XP_033582731.1">
    <property type="nucleotide sequence ID" value="XM_033712530.1"/>
</dbReference>
<reference evidence="4" key="2">
    <citation type="submission" date="2020-04" db="EMBL/GenBank/DDBJ databases">
        <authorList>
            <consortium name="NCBI Genome Project"/>
        </authorList>
    </citation>
    <scope>NUCLEOTIDE SEQUENCE</scope>
    <source>
        <strain evidence="4">CBS 304.34</strain>
    </source>
</reference>
<protein>
    <submittedName>
        <fullName evidence="2 4">Uncharacterized protein</fullName>
    </submittedName>
</protein>
<evidence type="ECO:0000313" key="4">
    <source>
        <dbReference type="RefSeq" id="XP_033582731.1"/>
    </source>
</evidence>
<name>A0A6A6Z681_9PEZI</name>
<dbReference type="Proteomes" id="UP000504636">
    <property type="component" value="Unplaced"/>
</dbReference>
<proteinExistence type="predicted"/>
<organism evidence="2">
    <name type="scientific">Mytilinidion resinicola</name>
    <dbReference type="NCBI Taxonomy" id="574789"/>
    <lineage>
        <taxon>Eukaryota</taxon>
        <taxon>Fungi</taxon>
        <taxon>Dikarya</taxon>
        <taxon>Ascomycota</taxon>
        <taxon>Pezizomycotina</taxon>
        <taxon>Dothideomycetes</taxon>
        <taxon>Pleosporomycetidae</taxon>
        <taxon>Mytilinidiales</taxon>
        <taxon>Mytilinidiaceae</taxon>
        <taxon>Mytilinidion</taxon>
    </lineage>
</organism>
<dbReference type="OrthoDB" id="4821062at2759"/>
<reference evidence="4" key="3">
    <citation type="submission" date="2025-04" db="UniProtKB">
        <authorList>
            <consortium name="RefSeq"/>
        </authorList>
    </citation>
    <scope>IDENTIFICATION</scope>
    <source>
        <strain evidence="4">CBS 304.34</strain>
    </source>
</reference>
<dbReference type="GeneID" id="54453423"/>
<keyword evidence="3" id="KW-1185">Reference proteome</keyword>
<feature type="compositionally biased region" description="Polar residues" evidence="1">
    <location>
        <begin position="12"/>
        <end position="23"/>
    </location>
</feature>
<feature type="region of interest" description="Disordered" evidence="1">
    <location>
        <begin position="1"/>
        <end position="24"/>
    </location>
</feature>
<evidence type="ECO:0000256" key="1">
    <source>
        <dbReference type="SAM" id="MobiDB-lite"/>
    </source>
</evidence>
<dbReference type="EMBL" id="MU003693">
    <property type="protein sequence ID" value="KAF2815767.1"/>
    <property type="molecule type" value="Genomic_DNA"/>
</dbReference>
<reference evidence="2 4" key="1">
    <citation type="journal article" date="2020" name="Stud. Mycol.">
        <title>101 Dothideomycetes genomes: a test case for predicting lifestyles and emergence of pathogens.</title>
        <authorList>
            <person name="Haridas S."/>
            <person name="Albert R."/>
            <person name="Binder M."/>
            <person name="Bloem J."/>
            <person name="Labutti K."/>
            <person name="Salamov A."/>
            <person name="Andreopoulos B."/>
            <person name="Baker S."/>
            <person name="Barry K."/>
            <person name="Bills G."/>
            <person name="Bluhm B."/>
            <person name="Cannon C."/>
            <person name="Castanera R."/>
            <person name="Culley D."/>
            <person name="Daum C."/>
            <person name="Ezra D."/>
            <person name="Gonzalez J."/>
            <person name="Henrissat B."/>
            <person name="Kuo A."/>
            <person name="Liang C."/>
            <person name="Lipzen A."/>
            <person name="Lutzoni F."/>
            <person name="Magnuson J."/>
            <person name="Mondo S."/>
            <person name="Nolan M."/>
            <person name="Ohm R."/>
            <person name="Pangilinan J."/>
            <person name="Park H.-J."/>
            <person name="Ramirez L."/>
            <person name="Alfaro M."/>
            <person name="Sun H."/>
            <person name="Tritt A."/>
            <person name="Yoshinaga Y."/>
            <person name="Zwiers L.-H."/>
            <person name="Turgeon B."/>
            <person name="Goodwin S."/>
            <person name="Spatafora J."/>
            <person name="Crous P."/>
            <person name="Grigoriev I."/>
        </authorList>
    </citation>
    <scope>NUCLEOTIDE SEQUENCE</scope>
    <source>
        <strain evidence="2 4">CBS 304.34</strain>
    </source>
</reference>
<evidence type="ECO:0000313" key="2">
    <source>
        <dbReference type="EMBL" id="KAF2815767.1"/>
    </source>
</evidence>
<accession>A0A6A6Z681</accession>
<dbReference type="AlphaFoldDB" id="A0A6A6Z681"/>
<gene>
    <name evidence="2 4" type="ORF">BDZ99DRAFT_121970</name>
</gene>
<feature type="compositionally biased region" description="Basic and acidic residues" evidence="1">
    <location>
        <begin position="1"/>
        <end position="11"/>
    </location>
</feature>
<evidence type="ECO:0000313" key="3">
    <source>
        <dbReference type="Proteomes" id="UP000504636"/>
    </source>
</evidence>